<keyword evidence="2" id="KW-1185">Reference proteome</keyword>
<protein>
    <submittedName>
        <fullName evidence="1">GD11062</fullName>
    </submittedName>
</protein>
<proteinExistence type="predicted"/>
<reference evidence="1 2" key="1">
    <citation type="journal article" date="2007" name="Nature">
        <title>Evolution of genes and genomes on the Drosophila phylogeny.</title>
        <authorList>
            <consortium name="Drosophila 12 Genomes Consortium"/>
            <person name="Clark A.G."/>
            <person name="Eisen M.B."/>
            <person name="Smith D.R."/>
            <person name="Bergman C.M."/>
            <person name="Oliver B."/>
            <person name="Markow T.A."/>
            <person name="Kaufman T.C."/>
            <person name="Kellis M."/>
            <person name="Gelbart W."/>
            <person name="Iyer V.N."/>
            <person name="Pollard D.A."/>
            <person name="Sackton T.B."/>
            <person name="Larracuente A.M."/>
            <person name="Singh N.D."/>
            <person name="Abad J.P."/>
            <person name="Abt D.N."/>
            <person name="Adryan B."/>
            <person name="Aguade M."/>
            <person name="Akashi H."/>
            <person name="Anderson W.W."/>
            <person name="Aquadro C.F."/>
            <person name="Ardell D.H."/>
            <person name="Arguello R."/>
            <person name="Artieri C.G."/>
            <person name="Barbash D.A."/>
            <person name="Barker D."/>
            <person name="Barsanti P."/>
            <person name="Batterham P."/>
            <person name="Batzoglou S."/>
            <person name="Begun D."/>
            <person name="Bhutkar A."/>
            <person name="Blanco E."/>
            <person name="Bosak S.A."/>
            <person name="Bradley R.K."/>
            <person name="Brand A.D."/>
            <person name="Brent M.R."/>
            <person name="Brooks A.N."/>
            <person name="Brown R.H."/>
            <person name="Butlin R.K."/>
            <person name="Caggese C."/>
            <person name="Calvi B.R."/>
            <person name="Bernardo de Carvalho A."/>
            <person name="Caspi A."/>
            <person name="Castrezana S."/>
            <person name="Celniker S.E."/>
            <person name="Chang J.L."/>
            <person name="Chapple C."/>
            <person name="Chatterji S."/>
            <person name="Chinwalla A."/>
            <person name="Civetta A."/>
            <person name="Clifton S.W."/>
            <person name="Comeron J.M."/>
            <person name="Costello J.C."/>
            <person name="Coyne J.A."/>
            <person name="Daub J."/>
            <person name="David R.G."/>
            <person name="Delcher A.L."/>
            <person name="Delehaunty K."/>
            <person name="Do C.B."/>
            <person name="Ebling H."/>
            <person name="Edwards K."/>
            <person name="Eickbush T."/>
            <person name="Evans J.D."/>
            <person name="Filipski A."/>
            <person name="Findeiss S."/>
            <person name="Freyhult E."/>
            <person name="Fulton L."/>
            <person name="Fulton R."/>
            <person name="Garcia A.C."/>
            <person name="Gardiner A."/>
            <person name="Garfield D.A."/>
            <person name="Garvin B.E."/>
            <person name="Gibson G."/>
            <person name="Gilbert D."/>
            <person name="Gnerre S."/>
            <person name="Godfrey J."/>
            <person name="Good R."/>
            <person name="Gotea V."/>
            <person name="Gravely B."/>
            <person name="Greenberg A.J."/>
            <person name="Griffiths-Jones S."/>
            <person name="Gross S."/>
            <person name="Guigo R."/>
            <person name="Gustafson E.A."/>
            <person name="Haerty W."/>
            <person name="Hahn M.W."/>
            <person name="Halligan D.L."/>
            <person name="Halpern A.L."/>
            <person name="Halter G.M."/>
            <person name="Han M.V."/>
            <person name="Heger A."/>
            <person name="Hillier L."/>
            <person name="Hinrichs A.S."/>
            <person name="Holmes I."/>
            <person name="Hoskins R.A."/>
            <person name="Hubisz M.J."/>
            <person name="Hultmark D."/>
            <person name="Huntley M.A."/>
            <person name="Jaffe D.B."/>
            <person name="Jagadeeshan S."/>
            <person name="Jeck W.R."/>
            <person name="Johnson J."/>
            <person name="Jones C.D."/>
            <person name="Jordan W.C."/>
            <person name="Karpen G.H."/>
            <person name="Kataoka E."/>
            <person name="Keightley P.D."/>
            <person name="Kheradpour P."/>
            <person name="Kirkness E.F."/>
            <person name="Koerich L.B."/>
            <person name="Kristiansen K."/>
            <person name="Kudrna D."/>
            <person name="Kulathinal R.J."/>
            <person name="Kumar S."/>
            <person name="Kwok R."/>
            <person name="Lander E."/>
            <person name="Langley C.H."/>
            <person name="Lapoint R."/>
            <person name="Lazzaro B.P."/>
            <person name="Lee S.J."/>
            <person name="Levesque L."/>
            <person name="Li R."/>
            <person name="Lin C.F."/>
            <person name="Lin M.F."/>
            <person name="Lindblad-Toh K."/>
            <person name="Llopart A."/>
            <person name="Long M."/>
            <person name="Low L."/>
            <person name="Lozovsky E."/>
            <person name="Lu J."/>
            <person name="Luo M."/>
            <person name="Machado C.A."/>
            <person name="Makalowski W."/>
            <person name="Marzo M."/>
            <person name="Matsuda M."/>
            <person name="Matzkin L."/>
            <person name="McAllister B."/>
            <person name="McBride C.S."/>
            <person name="McKernan B."/>
            <person name="McKernan K."/>
            <person name="Mendez-Lago M."/>
            <person name="Minx P."/>
            <person name="Mollenhauer M.U."/>
            <person name="Montooth K."/>
            <person name="Mount S.M."/>
            <person name="Mu X."/>
            <person name="Myers E."/>
            <person name="Negre B."/>
            <person name="Newfeld S."/>
            <person name="Nielsen R."/>
            <person name="Noor M.A."/>
            <person name="O'Grady P."/>
            <person name="Pachter L."/>
            <person name="Papaceit M."/>
            <person name="Parisi M.J."/>
            <person name="Parisi M."/>
            <person name="Parts L."/>
            <person name="Pedersen J.S."/>
            <person name="Pesole G."/>
            <person name="Phillippy A.M."/>
            <person name="Ponting C.P."/>
            <person name="Pop M."/>
            <person name="Porcelli D."/>
            <person name="Powell J.R."/>
            <person name="Prohaska S."/>
            <person name="Pruitt K."/>
            <person name="Puig M."/>
            <person name="Quesneville H."/>
            <person name="Ram K.R."/>
            <person name="Rand D."/>
            <person name="Rasmussen M.D."/>
            <person name="Reed L.K."/>
            <person name="Reenan R."/>
            <person name="Reily A."/>
            <person name="Remington K.A."/>
            <person name="Rieger T.T."/>
            <person name="Ritchie M.G."/>
            <person name="Robin C."/>
            <person name="Rogers Y.H."/>
            <person name="Rohde C."/>
            <person name="Rozas J."/>
            <person name="Rubenfield M.J."/>
            <person name="Ruiz A."/>
            <person name="Russo S."/>
            <person name="Salzberg S.L."/>
            <person name="Sanchez-Gracia A."/>
            <person name="Saranga D.J."/>
            <person name="Sato H."/>
            <person name="Schaeffer S.W."/>
            <person name="Schatz M.C."/>
            <person name="Schlenke T."/>
            <person name="Schwartz R."/>
            <person name="Segarra C."/>
            <person name="Singh R.S."/>
            <person name="Sirot L."/>
            <person name="Sirota M."/>
            <person name="Sisneros N.B."/>
            <person name="Smith C.D."/>
            <person name="Smith T.F."/>
            <person name="Spieth J."/>
            <person name="Stage D.E."/>
            <person name="Stark A."/>
            <person name="Stephan W."/>
            <person name="Strausberg R.L."/>
            <person name="Strempel S."/>
            <person name="Sturgill D."/>
            <person name="Sutton G."/>
            <person name="Sutton G.G."/>
            <person name="Tao W."/>
            <person name="Teichmann S."/>
            <person name="Tobari Y.N."/>
            <person name="Tomimura Y."/>
            <person name="Tsolas J.M."/>
            <person name="Valente V.L."/>
            <person name="Venter E."/>
            <person name="Venter J.C."/>
            <person name="Vicario S."/>
            <person name="Vieira F.G."/>
            <person name="Vilella A.J."/>
            <person name="Villasante A."/>
            <person name="Walenz B."/>
            <person name="Wang J."/>
            <person name="Wasserman M."/>
            <person name="Watts T."/>
            <person name="Wilson D."/>
            <person name="Wilson R.K."/>
            <person name="Wing R.A."/>
            <person name="Wolfner M.F."/>
            <person name="Wong A."/>
            <person name="Wong G.K."/>
            <person name="Wu C.I."/>
            <person name="Wu G."/>
            <person name="Yamamoto D."/>
            <person name="Yang H.P."/>
            <person name="Yang S.P."/>
            <person name="Yorke J.A."/>
            <person name="Yoshida K."/>
            <person name="Zdobnov E."/>
            <person name="Zhang P."/>
            <person name="Zhang Y."/>
            <person name="Zimin A.V."/>
            <person name="Baldwin J."/>
            <person name="Abdouelleil A."/>
            <person name="Abdulkadir J."/>
            <person name="Abebe A."/>
            <person name="Abera B."/>
            <person name="Abreu J."/>
            <person name="Acer S.C."/>
            <person name="Aftuck L."/>
            <person name="Alexander A."/>
            <person name="An P."/>
            <person name="Anderson E."/>
            <person name="Anderson S."/>
            <person name="Arachi H."/>
            <person name="Azer M."/>
            <person name="Bachantsang P."/>
            <person name="Barry A."/>
            <person name="Bayul T."/>
            <person name="Berlin A."/>
            <person name="Bessette D."/>
            <person name="Bloom T."/>
            <person name="Blye J."/>
            <person name="Boguslavskiy L."/>
            <person name="Bonnet C."/>
            <person name="Boukhgalter B."/>
            <person name="Bourzgui I."/>
            <person name="Brown A."/>
            <person name="Cahill P."/>
            <person name="Channer S."/>
            <person name="Cheshatsang Y."/>
            <person name="Chuda L."/>
            <person name="Citroen M."/>
            <person name="Collymore A."/>
            <person name="Cooke P."/>
            <person name="Costello M."/>
            <person name="D'Aco K."/>
            <person name="Daza R."/>
            <person name="De Haan G."/>
            <person name="DeGray S."/>
            <person name="DeMaso C."/>
            <person name="Dhargay N."/>
            <person name="Dooley K."/>
            <person name="Dooley E."/>
            <person name="Doricent M."/>
            <person name="Dorje P."/>
            <person name="Dorjee K."/>
            <person name="Dupes A."/>
            <person name="Elong R."/>
            <person name="Falk J."/>
            <person name="Farina A."/>
            <person name="Faro S."/>
            <person name="Ferguson D."/>
            <person name="Fisher S."/>
            <person name="Foley C.D."/>
            <person name="Franke A."/>
            <person name="Friedrich D."/>
            <person name="Gadbois L."/>
            <person name="Gearin G."/>
            <person name="Gearin C.R."/>
            <person name="Giannoukos G."/>
            <person name="Goode T."/>
            <person name="Graham J."/>
            <person name="Grandbois E."/>
            <person name="Grewal S."/>
            <person name="Gyaltsen K."/>
            <person name="Hafez N."/>
            <person name="Hagos B."/>
            <person name="Hall J."/>
            <person name="Henson C."/>
            <person name="Hollinger A."/>
            <person name="Honan T."/>
            <person name="Huard M.D."/>
            <person name="Hughes L."/>
            <person name="Hurhula B."/>
            <person name="Husby M.E."/>
            <person name="Kamat A."/>
            <person name="Kanga B."/>
            <person name="Kashin S."/>
            <person name="Khazanovich D."/>
            <person name="Kisner P."/>
            <person name="Lance K."/>
            <person name="Lara M."/>
            <person name="Lee W."/>
            <person name="Lennon N."/>
            <person name="Letendre F."/>
            <person name="LeVine R."/>
            <person name="Lipovsky A."/>
            <person name="Liu X."/>
            <person name="Liu J."/>
            <person name="Liu S."/>
            <person name="Lokyitsang T."/>
            <person name="Lokyitsang Y."/>
            <person name="Lubonja R."/>
            <person name="Lui A."/>
            <person name="MacDonald P."/>
            <person name="Magnisalis V."/>
            <person name="Maru K."/>
            <person name="Matthews C."/>
            <person name="McCusker W."/>
            <person name="McDonough S."/>
            <person name="Mehta T."/>
            <person name="Meldrim J."/>
            <person name="Meneus L."/>
            <person name="Mihai O."/>
            <person name="Mihalev A."/>
            <person name="Mihova T."/>
            <person name="Mittelman R."/>
            <person name="Mlenga V."/>
            <person name="Montmayeur A."/>
            <person name="Mulrain L."/>
            <person name="Navidi A."/>
            <person name="Naylor J."/>
            <person name="Negash T."/>
            <person name="Nguyen T."/>
            <person name="Nguyen N."/>
            <person name="Nicol R."/>
            <person name="Norbu C."/>
            <person name="Norbu N."/>
            <person name="Novod N."/>
            <person name="O'Neill B."/>
            <person name="Osman S."/>
            <person name="Markiewicz E."/>
            <person name="Oyono O.L."/>
            <person name="Patti C."/>
            <person name="Phunkhang P."/>
            <person name="Pierre F."/>
            <person name="Priest M."/>
            <person name="Raghuraman S."/>
            <person name="Rege F."/>
            <person name="Reyes R."/>
            <person name="Rise C."/>
            <person name="Rogov P."/>
            <person name="Ross K."/>
            <person name="Ryan E."/>
            <person name="Settipalli S."/>
            <person name="Shea T."/>
            <person name="Sherpa N."/>
            <person name="Shi L."/>
            <person name="Shih D."/>
            <person name="Sparrow T."/>
            <person name="Spaulding J."/>
            <person name="Stalker J."/>
            <person name="Stange-Thomann N."/>
            <person name="Stavropoulos S."/>
            <person name="Stone C."/>
            <person name="Strader C."/>
            <person name="Tesfaye S."/>
            <person name="Thomson T."/>
            <person name="Thoulutsang Y."/>
            <person name="Thoulutsang D."/>
            <person name="Topham K."/>
            <person name="Topping I."/>
            <person name="Tsamla T."/>
            <person name="Vassiliev H."/>
            <person name="Vo A."/>
            <person name="Wangchuk T."/>
            <person name="Wangdi T."/>
            <person name="Weiand M."/>
            <person name="Wilkinson J."/>
            <person name="Wilson A."/>
            <person name="Yadav S."/>
            <person name="Young G."/>
            <person name="Yu Q."/>
            <person name="Zembek L."/>
            <person name="Zhong D."/>
            <person name="Zimmer A."/>
            <person name="Zwirko Z."/>
            <person name="Jaffe D.B."/>
            <person name="Alvarez P."/>
            <person name="Brockman W."/>
            <person name="Butler J."/>
            <person name="Chin C."/>
            <person name="Gnerre S."/>
            <person name="Grabherr M."/>
            <person name="Kleber M."/>
            <person name="Mauceli E."/>
            <person name="MacCallum I."/>
        </authorList>
    </citation>
    <scope>NUCLEOTIDE SEQUENCE [LARGE SCALE GENOMIC DNA]</scope>
    <source>
        <strain evidence="2">white501</strain>
    </source>
</reference>
<evidence type="ECO:0000313" key="2">
    <source>
        <dbReference type="Proteomes" id="UP000000304"/>
    </source>
</evidence>
<dbReference type="HOGENOM" id="CLU_2252829_0_0_1"/>
<gene>
    <name evidence="1" type="primary">Dsim\GD11062</name>
    <name evidence="1" type="ORF">Dsim_GD11062</name>
</gene>
<accession>B4QFV7</accession>
<name>B4QFV7_DROSI</name>
<evidence type="ECO:0000313" key="1">
    <source>
        <dbReference type="EMBL" id="EDX07102.1"/>
    </source>
</evidence>
<dbReference type="EMBL" id="CM000362">
    <property type="protein sequence ID" value="EDX07102.1"/>
    <property type="molecule type" value="Genomic_DNA"/>
</dbReference>
<sequence length="104" mass="11837">MEAEQLNLEVGTVILRGNDGNRCSTNSGQDVPGSCNRTISRLPTLLEEQELEQDSEQQLQEVSEMEEEHELERVRDLEVHLELLRNSWTLSPFVDGRFEPSVAV</sequence>
<dbReference type="Proteomes" id="UP000000304">
    <property type="component" value="Chromosome 2R"/>
</dbReference>
<dbReference type="AlphaFoldDB" id="B4QFV7"/>
<organism evidence="1 2">
    <name type="scientific">Drosophila simulans</name>
    <name type="common">Fruit fly</name>
    <dbReference type="NCBI Taxonomy" id="7240"/>
    <lineage>
        <taxon>Eukaryota</taxon>
        <taxon>Metazoa</taxon>
        <taxon>Ecdysozoa</taxon>
        <taxon>Arthropoda</taxon>
        <taxon>Hexapoda</taxon>
        <taxon>Insecta</taxon>
        <taxon>Pterygota</taxon>
        <taxon>Neoptera</taxon>
        <taxon>Endopterygota</taxon>
        <taxon>Diptera</taxon>
        <taxon>Brachycera</taxon>
        <taxon>Muscomorpha</taxon>
        <taxon>Ephydroidea</taxon>
        <taxon>Drosophilidae</taxon>
        <taxon>Drosophila</taxon>
        <taxon>Sophophora</taxon>
    </lineage>
</organism>